<dbReference type="SUPFAM" id="SSF52172">
    <property type="entry name" value="CheY-like"/>
    <property type="match status" value="1"/>
</dbReference>
<evidence type="ECO:0000313" key="5">
    <source>
        <dbReference type="Proteomes" id="UP000612899"/>
    </source>
</evidence>
<dbReference type="GO" id="GO:0000160">
    <property type="term" value="P:phosphorelay signal transduction system"/>
    <property type="evidence" value="ECO:0007669"/>
    <property type="project" value="InterPro"/>
</dbReference>
<dbReference type="Proteomes" id="UP000612899">
    <property type="component" value="Unassembled WGS sequence"/>
</dbReference>
<feature type="modified residue" description="4-aspartylphosphate" evidence="2">
    <location>
        <position position="59"/>
    </location>
</feature>
<feature type="domain" description="Response regulatory" evidence="3">
    <location>
        <begin position="9"/>
        <end position="124"/>
    </location>
</feature>
<dbReference type="CDD" id="cd00156">
    <property type="entry name" value="REC"/>
    <property type="match status" value="1"/>
</dbReference>
<dbReference type="InterPro" id="IPR052016">
    <property type="entry name" value="Bact_Sigma-Reg"/>
</dbReference>
<dbReference type="EMBL" id="BONY01000027">
    <property type="protein sequence ID" value="GIH06442.1"/>
    <property type="molecule type" value="Genomic_DNA"/>
</dbReference>
<dbReference type="SMART" id="SM00448">
    <property type="entry name" value="REC"/>
    <property type="match status" value="1"/>
</dbReference>
<dbReference type="Pfam" id="PF00072">
    <property type="entry name" value="Response_reg"/>
    <property type="match status" value="1"/>
</dbReference>
<keyword evidence="5" id="KW-1185">Reference proteome</keyword>
<dbReference type="AlphaFoldDB" id="A0A8J3QAZ7"/>
<dbReference type="InterPro" id="IPR001932">
    <property type="entry name" value="PPM-type_phosphatase-like_dom"/>
</dbReference>
<keyword evidence="2" id="KW-0597">Phosphoprotein</keyword>
<gene>
    <name evidence="4" type="ORF">Rhe02_45090</name>
</gene>
<sequence length="395" mass="41437">MQGPAVPLQVVLVEDDEADAVLVQELLSDTGLNVSLVWCRSLAEAAAKLTDEVDCVLVDLNLPDSLGLDAVDLVLRSAPEAAVLVLTGMADETTAISAVTLGAQDYLVKGKVDGYLLGRSIRYAMERKAAAAAAAELRDTRLLAAENARLERGLLPRPLVANERVNITSRYRPGRQRALLGGDFFDVVETDDGLVRALIGDVCGHGPDEAALGVGLRFAWRGLVLAGVADPVEILRAMQRVCVAERHADGIFASICMIDIHLPGTRKEGSAVVTCAGHPAPLLAATGVVTPIPTAVGFPVGLLPGIGSWSSVSVPLPAEGGILLYTDGMTDCQVGVGEERLGVEGLTAIAGKVWQAAPEAFLEDLVRTVTVQDAGRNLDDLAVLYVTWGATADVR</sequence>
<dbReference type="PANTHER" id="PTHR43156:SF2">
    <property type="entry name" value="STAGE II SPORULATION PROTEIN E"/>
    <property type="match status" value="1"/>
</dbReference>
<protein>
    <submittedName>
        <fullName evidence="4">Fused response regulator/phosphatase</fullName>
    </submittedName>
</protein>
<evidence type="ECO:0000313" key="4">
    <source>
        <dbReference type="EMBL" id="GIH06442.1"/>
    </source>
</evidence>
<reference evidence="4" key="1">
    <citation type="submission" date="2021-01" db="EMBL/GenBank/DDBJ databases">
        <title>Whole genome shotgun sequence of Rhizocola hellebori NBRC 109834.</title>
        <authorList>
            <person name="Komaki H."/>
            <person name="Tamura T."/>
        </authorList>
    </citation>
    <scope>NUCLEOTIDE SEQUENCE</scope>
    <source>
        <strain evidence="4">NBRC 109834</strain>
    </source>
</reference>
<dbReference type="InterPro" id="IPR011006">
    <property type="entry name" value="CheY-like_superfamily"/>
</dbReference>
<organism evidence="4 5">
    <name type="scientific">Rhizocola hellebori</name>
    <dbReference type="NCBI Taxonomy" id="1392758"/>
    <lineage>
        <taxon>Bacteria</taxon>
        <taxon>Bacillati</taxon>
        <taxon>Actinomycetota</taxon>
        <taxon>Actinomycetes</taxon>
        <taxon>Micromonosporales</taxon>
        <taxon>Micromonosporaceae</taxon>
        <taxon>Rhizocola</taxon>
    </lineage>
</organism>
<dbReference type="PANTHER" id="PTHR43156">
    <property type="entry name" value="STAGE II SPORULATION PROTEIN E-RELATED"/>
    <property type="match status" value="1"/>
</dbReference>
<dbReference type="GO" id="GO:0016791">
    <property type="term" value="F:phosphatase activity"/>
    <property type="evidence" value="ECO:0007669"/>
    <property type="project" value="TreeGrafter"/>
</dbReference>
<dbReference type="Gene3D" id="3.40.50.2300">
    <property type="match status" value="1"/>
</dbReference>
<proteinExistence type="predicted"/>
<dbReference type="PROSITE" id="PS50110">
    <property type="entry name" value="RESPONSE_REGULATORY"/>
    <property type="match status" value="1"/>
</dbReference>
<evidence type="ECO:0000256" key="1">
    <source>
        <dbReference type="ARBA" id="ARBA00022801"/>
    </source>
</evidence>
<evidence type="ECO:0000259" key="3">
    <source>
        <dbReference type="PROSITE" id="PS50110"/>
    </source>
</evidence>
<dbReference type="SMART" id="SM00331">
    <property type="entry name" value="PP2C_SIG"/>
    <property type="match status" value="1"/>
</dbReference>
<evidence type="ECO:0000256" key="2">
    <source>
        <dbReference type="PROSITE-ProRule" id="PRU00169"/>
    </source>
</evidence>
<dbReference type="Pfam" id="PF07228">
    <property type="entry name" value="SpoIIE"/>
    <property type="match status" value="1"/>
</dbReference>
<comment type="caution">
    <text evidence="4">The sequence shown here is derived from an EMBL/GenBank/DDBJ whole genome shotgun (WGS) entry which is preliminary data.</text>
</comment>
<dbReference type="Gene3D" id="3.60.40.10">
    <property type="entry name" value="PPM-type phosphatase domain"/>
    <property type="match status" value="1"/>
</dbReference>
<dbReference type="InterPro" id="IPR036457">
    <property type="entry name" value="PPM-type-like_dom_sf"/>
</dbReference>
<name>A0A8J3QAZ7_9ACTN</name>
<dbReference type="InterPro" id="IPR001789">
    <property type="entry name" value="Sig_transdc_resp-reg_receiver"/>
</dbReference>
<keyword evidence="1" id="KW-0378">Hydrolase</keyword>
<accession>A0A8J3QAZ7</accession>